<dbReference type="InterPro" id="IPR017517">
    <property type="entry name" value="Maleyloyr_isom"/>
</dbReference>
<protein>
    <submittedName>
        <fullName evidence="2">Uncharacterized protein (TIGR03084 family)</fullName>
    </submittedName>
</protein>
<comment type="caution">
    <text evidence="2">The sequence shown here is derived from an EMBL/GenBank/DDBJ whole genome shotgun (WGS) entry which is preliminary data.</text>
</comment>
<reference evidence="2 3" key="1">
    <citation type="submission" date="2018-03" db="EMBL/GenBank/DDBJ databases">
        <title>Genomic Encyclopedia of Archaeal and Bacterial Type Strains, Phase II (KMG-II): from individual species to whole genera.</title>
        <authorList>
            <person name="Goeker M."/>
        </authorList>
    </citation>
    <scope>NUCLEOTIDE SEQUENCE [LARGE SCALE GENOMIC DNA]</scope>
    <source>
        <strain evidence="2 3">DSM 25328</strain>
    </source>
</reference>
<dbReference type="AlphaFoldDB" id="A0A2T1ANR4"/>
<evidence type="ECO:0000313" key="3">
    <source>
        <dbReference type="Proteomes" id="UP000237718"/>
    </source>
</evidence>
<proteinExistence type="predicted"/>
<dbReference type="GO" id="GO:0046872">
    <property type="term" value="F:metal ion binding"/>
    <property type="evidence" value="ECO:0007669"/>
    <property type="project" value="InterPro"/>
</dbReference>
<dbReference type="Proteomes" id="UP000237718">
    <property type="component" value="Unassembled WGS sequence"/>
</dbReference>
<gene>
    <name evidence="2" type="ORF">CLV89_101473</name>
</gene>
<sequence length="268" mass="29330">MQQAEDFREESSVLFALLAEAPADVFDSVTQFKDWTVNDVLGHLHFFNAAAEAALKGPEAFEAMMASAMAELAGGASILELQYPWLDGLRGPDLFRAWRAGVDRLAGAYLKADPKARVPWVGPDMSALSAITARQMETWAHGQEVFDLLGQARPETNRIRNIAHLGVATFGWSFRVHGHSVPEPAPHVVLTAPSGEVWTWNTPQEGNRVEGSAVEFAQIATQVRHWSDTQVKATNGTARQWMMQAQCFAGPPTAPPAPGTRFRLLQEG</sequence>
<evidence type="ECO:0000313" key="2">
    <source>
        <dbReference type="EMBL" id="PRZ50255.1"/>
    </source>
</evidence>
<feature type="domain" description="Mycothiol-dependent maleylpyruvate isomerase metal-binding" evidence="1">
    <location>
        <begin position="8"/>
        <end position="145"/>
    </location>
</feature>
<dbReference type="InterPro" id="IPR024344">
    <property type="entry name" value="MDMPI_metal-binding"/>
</dbReference>
<name>A0A2T1ANR4_TRISK</name>
<dbReference type="Gene3D" id="1.20.120.450">
    <property type="entry name" value="dinb family like domain"/>
    <property type="match status" value="1"/>
</dbReference>
<dbReference type="InterPro" id="IPR017518">
    <property type="entry name" value="CHP03084"/>
</dbReference>
<dbReference type="Pfam" id="PF11716">
    <property type="entry name" value="MDMPI_N"/>
    <property type="match status" value="1"/>
</dbReference>
<accession>A0A2T1ANR4</accession>
<evidence type="ECO:0000259" key="1">
    <source>
        <dbReference type="Pfam" id="PF11716"/>
    </source>
</evidence>
<organism evidence="2 3">
    <name type="scientific">Tritonibacter scottomollicae</name>
    <name type="common">Epibacterium scottomollicae</name>
    <dbReference type="NCBI Taxonomy" id="483013"/>
    <lineage>
        <taxon>Bacteria</taxon>
        <taxon>Pseudomonadati</taxon>
        <taxon>Pseudomonadota</taxon>
        <taxon>Alphaproteobacteria</taxon>
        <taxon>Rhodobacterales</taxon>
        <taxon>Paracoccaceae</taxon>
        <taxon>Tritonibacter</taxon>
    </lineage>
</organism>
<dbReference type="EMBL" id="PVUF01000001">
    <property type="protein sequence ID" value="PRZ50255.1"/>
    <property type="molecule type" value="Genomic_DNA"/>
</dbReference>
<dbReference type="SUPFAM" id="SSF109854">
    <property type="entry name" value="DinB/YfiT-like putative metalloenzymes"/>
    <property type="match status" value="1"/>
</dbReference>
<dbReference type="NCBIfam" id="TIGR03083">
    <property type="entry name" value="maleylpyruvate isomerase family mycothiol-dependent enzyme"/>
    <property type="match status" value="1"/>
</dbReference>
<dbReference type="RefSeq" id="WP_106162008.1">
    <property type="nucleotide sequence ID" value="NZ_PVUF01000001.1"/>
</dbReference>
<dbReference type="OrthoDB" id="113180at2"/>
<dbReference type="InterPro" id="IPR034660">
    <property type="entry name" value="DinB/YfiT-like"/>
</dbReference>
<dbReference type="NCBIfam" id="TIGR03084">
    <property type="entry name" value="TIGR03084 family metal-binding protein"/>
    <property type="match status" value="1"/>
</dbReference>